<evidence type="ECO:0000313" key="5">
    <source>
        <dbReference type="EMBL" id="MDC4181700.1"/>
    </source>
</evidence>
<keyword evidence="5" id="KW-0378">Hydrolase</keyword>
<dbReference type="InterPro" id="IPR044946">
    <property type="entry name" value="Restrct_endonuc_typeI_TRD_sf"/>
</dbReference>
<keyword evidence="6" id="KW-1185">Reference proteome</keyword>
<dbReference type="EMBL" id="JAJHZM010000002">
    <property type="protein sequence ID" value="MDC4181700.1"/>
    <property type="molecule type" value="Genomic_DNA"/>
</dbReference>
<keyword evidence="3" id="KW-0238">DNA-binding</keyword>
<sequence>MDDEYPFFDKSKNIKYSNKYLLDEEIIIIPSDGREFIPKYYKEEFDLHQKCHELYKFRNIDPKYLYYYILANNSALNKKLAVQQLHR</sequence>
<dbReference type="Gene3D" id="3.90.220.20">
    <property type="entry name" value="DNA methylase specificity domains"/>
    <property type="match status" value="1"/>
</dbReference>
<comment type="similarity">
    <text evidence="1">Belongs to the type-I restriction system S methylase family.</text>
</comment>
<keyword evidence="5" id="KW-0255">Endonuclease</keyword>
<feature type="domain" description="Type I restriction modification DNA specificity" evidence="4">
    <location>
        <begin position="5"/>
        <end position="82"/>
    </location>
</feature>
<keyword evidence="2" id="KW-0680">Restriction system</keyword>
<dbReference type="SUPFAM" id="SSF116734">
    <property type="entry name" value="DNA methylase specificity domain"/>
    <property type="match status" value="1"/>
</dbReference>
<dbReference type="GO" id="GO:0004519">
    <property type="term" value="F:endonuclease activity"/>
    <property type="evidence" value="ECO:0007669"/>
    <property type="project" value="UniProtKB-KW"/>
</dbReference>
<name>A0ABT5GAV0_9MOLU</name>
<keyword evidence="5" id="KW-0540">Nuclease</keyword>
<accession>A0ABT5GAV0</accession>
<dbReference type="GO" id="GO:0016787">
    <property type="term" value="F:hydrolase activity"/>
    <property type="evidence" value="ECO:0007669"/>
    <property type="project" value="UniProtKB-KW"/>
</dbReference>
<evidence type="ECO:0000256" key="3">
    <source>
        <dbReference type="ARBA" id="ARBA00023125"/>
    </source>
</evidence>
<gene>
    <name evidence="5" type="ORF">LNO68_00645</name>
</gene>
<dbReference type="Pfam" id="PF01420">
    <property type="entry name" value="Methylase_S"/>
    <property type="match status" value="1"/>
</dbReference>
<dbReference type="Proteomes" id="UP001220940">
    <property type="component" value="Unassembled WGS sequence"/>
</dbReference>
<dbReference type="InterPro" id="IPR000055">
    <property type="entry name" value="Restrct_endonuc_typeI_TRD"/>
</dbReference>
<reference evidence="5" key="1">
    <citation type="submission" date="2021-11" db="EMBL/GenBank/DDBJ databases">
        <title>Description of Mycoplasma bradburyaesp. nov.from sea birds: a tribute to a great mycoplasmologist.</title>
        <authorList>
            <person name="Ramirez A.S."/>
            <person name="Poveda C."/>
            <person name="Suarez-Perez A."/>
            <person name="Rosales R.S."/>
            <person name="Dijkman R."/>
            <person name="Feberwee A."/>
            <person name="Spergser J."/>
            <person name="Szostak M.P."/>
            <person name="Ressel L."/>
            <person name="Calabuig P."/>
            <person name="Catania S."/>
            <person name="Gobbo F."/>
            <person name="Timofte D."/>
            <person name="Poveda J.B."/>
        </authorList>
    </citation>
    <scope>NUCLEOTIDE SEQUENCE [LARGE SCALE GENOMIC DNA]</scope>
    <source>
        <strain evidence="5">T158</strain>
    </source>
</reference>
<dbReference type="EC" id="3.1.21.-" evidence="5"/>
<evidence type="ECO:0000259" key="4">
    <source>
        <dbReference type="Pfam" id="PF01420"/>
    </source>
</evidence>
<comment type="caution">
    <text evidence="5">The sequence shown here is derived from an EMBL/GenBank/DDBJ whole genome shotgun (WGS) entry which is preliminary data.</text>
</comment>
<protein>
    <submittedName>
        <fullName evidence="5">Restriction endonuclease subunit S</fullName>
        <ecNumber evidence="5">3.1.21.-</ecNumber>
    </submittedName>
</protein>
<evidence type="ECO:0000256" key="1">
    <source>
        <dbReference type="ARBA" id="ARBA00010923"/>
    </source>
</evidence>
<evidence type="ECO:0000256" key="2">
    <source>
        <dbReference type="ARBA" id="ARBA00022747"/>
    </source>
</evidence>
<organism evidence="5 6">
    <name type="scientific">Mycoplasma bradburyae</name>
    <dbReference type="NCBI Taxonomy" id="2963128"/>
    <lineage>
        <taxon>Bacteria</taxon>
        <taxon>Bacillati</taxon>
        <taxon>Mycoplasmatota</taxon>
        <taxon>Mollicutes</taxon>
        <taxon>Mycoplasmataceae</taxon>
        <taxon>Mycoplasma</taxon>
    </lineage>
</organism>
<proteinExistence type="inferred from homology"/>
<evidence type="ECO:0000313" key="6">
    <source>
        <dbReference type="Proteomes" id="UP001220940"/>
    </source>
</evidence>